<feature type="region of interest" description="Disordered" evidence="1">
    <location>
        <begin position="356"/>
        <end position="391"/>
    </location>
</feature>
<organism evidence="2 3">
    <name type="scientific">Dipteronia sinensis</name>
    <dbReference type="NCBI Taxonomy" id="43782"/>
    <lineage>
        <taxon>Eukaryota</taxon>
        <taxon>Viridiplantae</taxon>
        <taxon>Streptophyta</taxon>
        <taxon>Embryophyta</taxon>
        <taxon>Tracheophyta</taxon>
        <taxon>Spermatophyta</taxon>
        <taxon>Magnoliopsida</taxon>
        <taxon>eudicotyledons</taxon>
        <taxon>Gunneridae</taxon>
        <taxon>Pentapetalae</taxon>
        <taxon>rosids</taxon>
        <taxon>malvids</taxon>
        <taxon>Sapindales</taxon>
        <taxon>Sapindaceae</taxon>
        <taxon>Hippocastanoideae</taxon>
        <taxon>Acereae</taxon>
        <taxon>Dipteronia</taxon>
    </lineage>
</organism>
<dbReference type="EMBL" id="JANJYJ010000008">
    <property type="protein sequence ID" value="KAK3194664.1"/>
    <property type="molecule type" value="Genomic_DNA"/>
</dbReference>
<comment type="caution">
    <text evidence="2">The sequence shown here is derived from an EMBL/GenBank/DDBJ whole genome shotgun (WGS) entry which is preliminary data.</text>
</comment>
<feature type="compositionally biased region" description="Polar residues" evidence="1">
    <location>
        <begin position="357"/>
        <end position="368"/>
    </location>
</feature>
<sequence>MERIGEEVTANDLTLKAELIRKDCNLTLKPEGNNILESPVICASSNADWPESSLHNYTNTIEANHFHRRVASLVGSEPPSMNMNENGAITDEHTVGDYRTRNSALVCSPNSSNQVQWQHLHQIASGSGYKASHVGSTSQDMDQLMLRAREQFMKMNSNVHGPKFWSRKRVDKVHEEISPYTRARDNNLSVVSGQLKTLNTSGFPQLFGKKTLKGKGVVGRIPETQRELGSPAAGQIDEKQGLVTKVVTNSLLKSSADTRLLSCVSSVSPSFHNGMCLRDWLKPGCSMREKVESLRIFRQIVELVDSAHSHGIALQELRPSHFYLCPLGRVIYTGSSTKRESAVKLDVNKKRPLEQDMQANWASGSKQQKQNDKMKSLSRQPQFTSSGSSNIKRLNGTHFEVPYSKSFQLPEYTYCNRTTVLY</sequence>
<dbReference type="GO" id="GO:0009640">
    <property type="term" value="P:photomorphogenesis"/>
    <property type="evidence" value="ECO:0007669"/>
    <property type="project" value="InterPro"/>
</dbReference>
<dbReference type="PANTHER" id="PTHR44218:SF6">
    <property type="entry name" value="PROTEIN SUPPRESSOR OF PHYA-105 1"/>
    <property type="match status" value="1"/>
</dbReference>
<keyword evidence="3" id="KW-1185">Reference proteome</keyword>
<proteinExistence type="predicted"/>
<name>A0AAD9ZXA1_9ROSI</name>
<dbReference type="Proteomes" id="UP001281410">
    <property type="component" value="Unassembled WGS sequence"/>
</dbReference>
<protein>
    <submittedName>
        <fullName evidence="2">Uncharacterized protein</fullName>
    </submittedName>
</protein>
<dbReference type="AlphaFoldDB" id="A0AAD9ZXA1"/>
<accession>A0AAD9ZXA1</accession>
<evidence type="ECO:0000313" key="3">
    <source>
        <dbReference type="Proteomes" id="UP001281410"/>
    </source>
</evidence>
<gene>
    <name evidence="2" type="ORF">Dsin_025974</name>
</gene>
<reference evidence="2" key="1">
    <citation type="journal article" date="2023" name="Plant J.">
        <title>Genome sequences and population genomics provide insights into the demographic history, inbreeding, and mutation load of two 'living fossil' tree species of Dipteronia.</title>
        <authorList>
            <person name="Feng Y."/>
            <person name="Comes H.P."/>
            <person name="Chen J."/>
            <person name="Zhu S."/>
            <person name="Lu R."/>
            <person name="Zhang X."/>
            <person name="Li P."/>
            <person name="Qiu J."/>
            <person name="Olsen K.M."/>
            <person name="Qiu Y."/>
        </authorList>
    </citation>
    <scope>NUCLEOTIDE SEQUENCE</scope>
    <source>
        <strain evidence="2">NBL</strain>
    </source>
</reference>
<evidence type="ECO:0000313" key="2">
    <source>
        <dbReference type="EMBL" id="KAK3194664.1"/>
    </source>
</evidence>
<feature type="compositionally biased region" description="Polar residues" evidence="1">
    <location>
        <begin position="377"/>
        <end position="391"/>
    </location>
</feature>
<dbReference type="InterPro" id="IPR044630">
    <property type="entry name" value="SPA1/2/3/4"/>
</dbReference>
<dbReference type="PANTHER" id="PTHR44218">
    <property type="entry name" value="PROTEIN SPA1-RELATED 2"/>
    <property type="match status" value="1"/>
</dbReference>
<evidence type="ECO:0000256" key="1">
    <source>
        <dbReference type="SAM" id="MobiDB-lite"/>
    </source>
</evidence>